<evidence type="ECO:0000256" key="4">
    <source>
        <dbReference type="ARBA" id="ARBA00013472"/>
    </source>
</evidence>
<dbReference type="InterPro" id="IPR007230">
    <property type="entry name" value="Nup98_auto-Pept-S59_dom"/>
</dbReference>
<evidence type="ECO:0000256" key="9">
    <source>
        <dbReference type="ARBA" id="ARBA00023010"/>
    </source>
</evidence>
<dbReference type="InterPro" id="IPR037665">
    <property type="entry name" value="Nucleoporin_S59-like"/>
</dbReference>
<dbReference type="Proteomes" id="UP001286313">
    <property type="component" value="Unassembled WGS sequence"/>
</dbReference>
<feature type="compositionally biased region" description="Polar residues" evidence="12">
    <location>
        <begin position="66"/>
        <end position="87"/>
    </location>
</feature>
<feature type="region of interest" description="Disordered" evidence="12">
    <location>
        <begin position="1088"/>
        <end position="1109"/>
    </location>
</feature>
<dbReference type="SUPFAM" id="SSF82215">
    <property type="entry name" value="C-terminal autoproteolytic domain of nucleoporin nup98"/>
    <property type="match status" value="1"/>
</dbReference>
<dbReference type="GO" id="GO:0000973">
    <property type="term" value="P:post-transcriptional tethering of RNA polymerase II gene DNA at nuclear periphery"/>
    <property type="evidence" value="ECO:0007669"/>
    <property type="project" value="TreeGrafter"/>
</dbReference>
<keyword evidence="10" id="KW-0906">Nuclear pore complex</keyword>
<feature type="compositionally biased region" description="Pro residues" evidence="12">
    <location>
        <begin position="968"/>
        <end position="990"/>
    </location>
</feature>
<keyword evidence="7" id="KW-0509">mRNA transport</keyword>
<dbReference type="GO" id="GO:0008139">
    <property type="term" value="F:nuclear localization sequence binding"/>
    <property type="evidence" value="ECO:0007669"/>
    <property type="project" value="TreeGrafter"/>
</dbReference>
<dbReference type="InterPro" id="IPR025574">
    <property type="entry name" value="Nucleoporin_FG_rpt"/>
</dbReference>
<feature type="compositionally biased region" description="Low complexity" evidence="12">
    <location>
        <begin position="382"/>
        <end position="393"/>
    </location>
</feature>
<feature type="region of interest" description="Disordered" evidence="12">
    <location>
        <begin position="1"/>
        <end position="20"/>
    </location>
</feature>
<feature type="compositionally biased region" description="Low complexity" evidence="12">
    <location>
        <begin position="8"/>
        <end position="20"/>
    </location>
</feature>
<feature type="domain" description="Peptidase S59" evidence="13">
    <location>
        <begin position="811"/>
        <end position="953"/>
    </location>
</feature>
<evidence type="ECO:0000256" key="1">
    <source>
        <dbReference type="ARBA" id="ARBA00004567"/>
    </source>
</evidence>
<feature type="compositionally biased region" description="Low complexity" evidence="12">
    <location>
        <begin position="251"/>
        <end position="292"/>
    </location>
</feature>
<feature type="compositionally biased region" description="Gly residues" evidence="12">
    <location>
        <begin position="402"/>
        <end position="417"/>
    </location>
</feature>
<evidence type="ECO:0000256" key="3">
    <source>
        <dbReference type="ARBA" id="ARBA00008926"/>
    </source>
</evidence>
<feature type="compositionally biased region" description="Polar residues" evidence="12">
    <location>
        <begin position="1003"/>
        <end position="1019"/>
    </location>
</feature>
<evidence type="ECO:0000313" key="15">
    <source>
        <dbReference type="Proteomes" id="UP001286313"/>
    </source>
</evidence>
<feature type="region of interest" description="Disordered" evidence="12">
    <location>
        <begin position="756"/>
        <end position="811"/>
    </location>
</feature>
<evidence type="ECO:0000256" key="10">
    <source>
        <dbReference type="ARBA" id="ARBA00023132"/>
    </source>
</evidence>
<dbReference type="GO" id="GO:0031965">
    <property type="term" value="C:nuclear membrane"/>
    <property type="evidence" value="ECO:0007669"/>
    <property type="project" value="UniProtKB-SubCell"/>
</dbReference>
<name>A0AAE1GGQ4_PETCI</name>
<keyword evidence="9" id="KW-0811">Translocation</keyword>
<feature type="region of interest" description="Disordered" evidence="12">
    <location>
        <begin position="347"/>
        <end position="420"/>
    </location>
</feature>
<keyword evidence="15" id="KW-1185">Reference proteome</keyword>
<dbReference type="Gene3D" id="1.25.40.690">
    <property type="match status" value="1"/>
</dbReference>
<comment type="caution">
    <text evidence="14">The sequence shown here is derived from an EMBL/GenBank/DDBJ whole genome shotgun (WGS) entry which is preliminary data.</text>
</comment>
<evidence type="ECO:0000256" key="12">
    <source>
        <dbReference type="SAM" id="MobiDB-lite"/>
    </source>
</evidence>
<evidence type="ECO:0000256" key="7">
    <source>
        <dbReference type="ARBA" id="ARBA00022816"/>
    </source>
</evidence>
<feature type="region of interest" description="Disordered" evidence="12">
    <location>
        <begin position="572"/>
        <end position="635"/>
    </location>
</feature>
<dbReference type="GO" id="GO:0003723">
    <property type="term" value="F:RNA binding"/>
    <property type="evidence" value="ECO:0007669"/>
    <property type="project" value="TreeGrafter"/>
</dbReference>
<feature type="region of interest" description="Disordered" evidence="12">
    <location>
        <begin position="698"/>
        <end position="727"/>
    </location>
</feature>
<sequence length="1909" mass="203944">MFGQQQRAPFGGTTSTFGFGTPTTTATTGFGASSFGRPAFGTPVRVTTPQQTTSFGTSSSTPFGAATSSGTSLFGSQPQQTSGGLFGQQQTQASTGFSQASTGFGSTSGGGLFGQTQQPATGQLTTGGLFGSSTTPGFGTQQSTQNRPFGFGQTTTSSTTTSGGLFGSTPSTAGGLFGASTGFGGATGAVSGTTIKYEPLTGSDTMTRNGVSTNIRTRIEVISTMKEYENKSLEELRVEDYLANRKGPGQGTTLPGFGQTQQQQQQQQQQPGGQLGSTGLFGTTTSTSLFGSKPPENKSLFGTGTSTGFGGTTGGSLFGTTTTPAFGQPSTTASAGFSFAQNTQQKTSGFNFGATPTSTPSLFGSTPQQPQSAFGIGGGFPLGQNNPQQQNPGGLFGTQNKPGGGFLSNQTTGGGLFGNKPTGIAQPLGTGFGTTSTVAPFGTSTNTNTATGLFGQQNAQNKTGIFSNFGNNPGFGNTGPFGQNNNQPKPGGLNFAPFGAGSNMGQGLVTSTGGGLFGTAPTNANISGTGLFNTNPGFLGQTNNLGAGGVGGSLYPDLGKLVRAMTEKPVFDIPIGGSKSAGSTDKTSVGSPGDQSNKATISSLKPTYVLSPSLVANNKPRPKPINKTTNQGNNRHWLFKGLEDPNEESSEDFLKPKKYPSVRKLNLKVFKKEESVPSSLQLGEDVTEGDMASPLTVPVSPLGDTTPLRVNGPPSHENSPTPDIIKGRGNVKRLTLAEKSLPVDDTLADLNVNHLRVREEEEENNADEDKENNNNSNNDISLFNASGDADDLPEMNKTSDQPHPAGIKCTRSGYYTLPSLEDLAEIMTEEGKCEPENFTVGRYGYGNVCFLGKTDVTGLDVDSTVFILRKQLEVYPEGTQKPPHGQQLNKPAIITLDCVWPVDKSSREVIKSSERLEAMGWGDYLERQCVKMEANFIEYRPETGSWVFKVKHFSKYGLQEDNDDEMTPLPPRPQEGPPPSATTTQPPPAAPLRISTAGPPATALTSPPQFPHTHSTSPPKQVCEGRFLEGNLEEPRTPDDDYMDSTVAREPEESASLCVLSPSSERLTVASRVVPRAVQLAKSQLFGMDEEDEDDRGHTRGTRETTPTPHVMRVSSKKLMLGGDVSLNQSRGGTASPVPPQITADLKARVLLQPQPLSPPPNKVVEESDEALVLREPRCEYLALPSGRNVGQESGHVPPQHLATSVPLPTSLMAGIHHCMADMGAFMGRSFRVGWGPGWKLAHTGPSLSHSLGQEQIEEAPTQPSPSAPSFLFLGSFASQPKAMPSTEGPRYKLQMEKLHMMEPQSHTISAVTEACLECILEHSILKEDSPYNPVTSCPLFQPNCGPSLLHQLADTVEEHAYKWSLTHGTLAEILHLCVALWGDLSFFSPESDGESEYIISRARVEAVSQWLESVSESVVQKEVMMALAAEQGHEGYLDAIFSHLTARQISSACVISQDKGDHHLALLLSQVCFGQDAPRQFLAQQLANWAEGGTDVLMAPARLNLYALLAGSPTHQASHATVNTCLGLDWRRAFALHLWYICPATSTLAEALQEYEQAAGLTGDAPSYCGPPYPPYMARATLPNGQKISYDVCYHLLKLFADPMHQLEALLNPATITADPLDISVSWVLWLVLESLSYTHLSHHHQASLHLSMASLLEGAGSWHWAIFVLLNIDDGERRRKEVESVLLRHVVVESEEVEDSEYTMRQEFVINRLGIPKMWIHKAKATKARSLGMIDEEAWFLLEAGDLNRAHSLIIDTIAPNSIINEDHDYLRKYLDKACTGGAVSKVVDWATGGGVYLDYLEMCAVVEDMKTSGEPTPALVEQLRPRLLALCARLNNLKGTTATHRLCVSEMSRVVVGVLRAVVGDGSDATQVLSQQLSGLPLTHDYALAELNLVTTHYLTHLSAET</sequence>
<dbReference type="Pfam" id="PF12110">
    <property type="entry name" value="Nup96"/>
    <property type="match status" value="1"/>
</dbReference>
<dbReference type="Gene3D" id="1.10.10.2360">
    <property type="match status" value="1"/>
</dbReference>
<dbReference type="GO" id="GO:0006405">
    <property type="term" value="P:RNA export from nucleus"/>
    <property type="evidence" value="ECO:0007669"/>
    <property type="project" value="TreeGrafter"/>
</dbReference>
<dbReference type="Pfam" id="PF21240">
    <property type="entry name" value="Nup98_GLEBS"/>
    <property type="match status" value="1"/>
</dbReference>
<feature type="region of interest" description="Disordered" evidence="12">
    <location>
        <begin position="49"/>
        <end position="87"/>
    </location>
</feature>
<feature type="compositionally biased region" description="Polar residues" evidence="12">
    <location>
        <begin position="580"/>
        <end position="605"/>
    </location>
</feature>
<dbReference type="FunFam" id="1.10.10.2360:FF:000001">
    <property type="entry name" value="Nuclear pore complex protein Nup98-Nup96"/>
    <property type="match status" value="1"/>
</dbReference>
<dbReference type="GO" id="GO:0006606">
    <property type="term" value="P:protein import into nucleus"/>
    <property type="evidence" value="ECO:0007669"/>
    <property type="project" value="TreeGrafter"/>
</dbReference>
<dbReference type="GO" id="GO:0051028">
    <property type="term" value="P:mRNA transport"/>
    <property type="evidence" value="ECO:0007669"/>
    <property type="project" value="UniProtKB-KW"/>
</dbReference>
<feature type="compositionally biased region" description="Polar residues" evidence="12">
    <location>
        <begin position="347"/>
        <end position="372"/>
    </location>
</feature>
<dbReference type="GO" id="GO:0034398">
    <property type="term" value="P:telomere tethering at nuclear periphery"/>
    <property type="evidence" value="ECO:0007669"/>
    <property type="project" value="TreeGrafter"/>
</dbReference>
<comment type="similarity">
    <text evidence="3">Belongs to the nucleoporin GLFG family.</text>
</comment>
<dbReference type="EMBL" id="JAWQEG010000347">
    <property type="protein sequence ID" value="KAK3891424.1"/>
    <property type="molecule type" value="Genomic_DNA"/>
</dbReference>
<keyword evidence="5" id="KW-0813">Transport</keyword>
<accession>A0AAE1GGQ4</accession>
<evidence type="ECO:0000256" key="8">
    <source>
        <dbReference type="ARBA" id="ARBA00022927"/>
    </source>
</evidence>
<dbReference type="Pfam" id="PF04096">
    <property type="entry name" value="Nucleoporin2"/>
    <property type="match status" value="1"/>
</dbReference>
<evidence type="ECO:0000256" key="2">
    <source>
        <dbReference type="ARBA" id="ARBA00004620"/>
    </source>
</evidence>
<reference evidence="14" key="1">
    <citation type="submission" date="2023-10" db="EMBL/GenBank/DDBJ databases">
        <title>Genome assemblies of two species of porcelain crab, Petrolisthes cinctipes and Petrolisthes manimaculis (Anomura: Porcellanidae).</title>
        <authorList>
            <person name="Angst P."/>
        </authorList>
    </citation>
    <scope>NUCLEOTIDE SEQUENCE</scope>
    <source>
        <strain evidence="14">PB745_01</strain>
        <tissue evidence="14">Gill</tissue>
    </source>
</reference>
<organism evidence="14 15">
    <name type="scientific">Petrolisthes cinctipes</name>
    <name type="common">Flat porcelain crab</name>
    <dbReference type="NCBI Taxonomy" id="88211"/>
    <lineage>
        <taxon>Eukaryota</taxon>
        <taxon>Metazoa</taxon>
        <taxon>Ecdysozoa</taxon>
        <taxon>Arthropoda</taxon>
        <taxon>Crustacea</taxon>
        <taxon>Multicrustacea</taxon>
        <taxon>Malacostraca</taxon>
        <taxon>Eumalacostraca</taxon>
        <taxon>Eucarida</taxon>
        <taxon>Decapoda</taxon>
        <taxon>Pleocyemata</taxon>
        <taxon>Anomura</taxon>
        <taxon>Galatheoidea</taxon>
        <taxon>Porcellanidae</taxon>
        <taxon>Petrolisthes</taxon>
    </lineage>
</organism>
<gene>
    <name evidence="14" type="ORF">Pcinc_004721</name>
</gene>
<feature type="region of interest" description="Disordered" evidence="12">
    <location>
        <begin position="244"/>
        <end position="307"/>
    </location>
</feature>
<keyword evidence="11" id="KW-0539">Nucleus</keyword>
<dbReference type="InterPro" id="IPR021967">
    <property type="entry name" value="Nup98_C"/>
</dbReference>
<keyword evidence="6" id="KW-0068">Autocatalytic cleavage</keyword>
<evidence type="ECO:0000256" key="11">
    <source>
        <dbReference type="ARBA" id="ARBA00023242"/>
    </source>
</evidence>
<dbReference type="GO" id="GO:0017056">
    <property type="term" value="F:structural constituent of nuclear pore"/>
    <property type="evidence" value="ECO:0007669"/>
    <property type="project" value="InterPro"/>
</dbReference>
<feature type="compositionally biased region" description="Low complexity" evidence="12">
    <location>
        <begin position="49"/>
        <end position="64"/>
    </location>
</feature>
<evidence type="ECO:0000313" key="14">
    <source>
        <dbReference type="EMBL" id="KAK3891424.1"/>
    </source>
</evidence>
<dbReference type="PANTHER" id="PTHR23198">
    <property type="entry name" value="NUCLEOPORIN"/>
    <property type="match status" value="1"/>
</dbReference>
<dbReference type="Pfam" id="PF13634">
    <property type="entry name" value="Nucleoporin_FG"/>
    <property type="match status" value="2"/>
</dbReference>
<dbReference type="GO" id="GO:0044614">
    <property type="term" value="C:nuclear pore cytoplasmic filaments"/>
    <property type="evidence" value="ECO:0007669"/>
    <property type="project" value="TreeGrafter"/>
</dbReference>
<protein>
    <recommendedName>
        <fullName evidence="4">Nuclear pore complex protein Nup98-Nup96</fullName>
    </recommendedName>
</protein>
<feature type="compositionally biased region" description="Acidic residues" evidence="12">
    <location>
        <begin position="760"/>
        <end position="770"/>
    </location>
</feature>
<dbReference type="Gene3D" id="3.30.1610.10">
    <property type="entry name" value="Peptidase S59, nucleoporin"/>
    <property type="match status" value="1"/>
</dbReference>
<evidence type="ECO:0000256" key="6">
    <source>
        <dbReference type="ARBA" id="ARBA00022813"/>
    </source>
</evidence>
<keyword evidence="8" id="KW-0653">Protein transport</keyword>
<evidence type="ECO:0000259" key="13">
    <source>
        <dbReference type="PROSITE" id="PS51434"/>
    </source>
</evidence>
<dbReference type="PROSITE" id="PS51434">
    <property type="entry name" value="NUP_C"/>
    <property type="match status" value="1"/>
</dbReference>
<evidence type="ECO:0000256" key="5">
    <source>
        <dbReference type="ARBA" id="ARBA00022448"/>
    </source>
</evidence>
<feature type="region of interest" description="Disordered" evidence="12">
    <location>
        <begin position="960"/>
        <end position="1022"/>
    </location>
</feature>
<dbReference type="PANTHER" id="PTHR23198:SF6">
    <property type="entry name" value="NUCLEAR PORE COMPLEX PROTEIN NUP98-NUP96"/>
    <property type="match status" value="1"/>
</dbReference>
<comment type="subcellular location">
    <subcellularLocation>
        <location evidence="2">Nucleus membrane</location>
        <topology evidence="2">Peripheral membrane protein</topology>
        <orientation evidence="2">Nucleoplasmic side</orientation>
    </subcellularLocation>
    <subcellularLocation>
        <location evidence="1">Nucleus</location>
        <location evidence="1">Nuclear pore complex</location>
    </subcellularLocation>
</comment>
<dbReference type="InterPro" id="IPR036903">
    <property type="entry name" value="Nup98_auto-Pept-S59_dom_sf"/>
</dbReference>
<proteinExistence type="inferred from homology"/>